<dbReference type="Proteomes" id="UP000011668">
    <property type="component" value="Unassembled WGS sequence"/>
</dbReference>
<dbReference type="EMBL" id="AFRT01002851">
    <property type="protein sequence ID" value="ELU37141.1"/>
    <property type="molecule type" value="Genomic_DNA"/>
</dbReference>
<feature type="compositionally biased region" description="Polar residues" evidence="1">
    <location>
        <begin position="37"/>
        <end position="51"/>
    </location>
</feature>
<keyword evidence="3" id="KW-1185">Reference proteome</keyword>
<gene>
    <name evidence="2" type="ORF">AG1IA_08828</name>
</gene>
<proteinExistence type="predicted"/>
<evidence type="ECO:0000256" key="1">
    <source>
        <dbReference type="SAM" id="MobiDB-lite"/>
    </source>
</evidence>
<organism evidence="2 3">
    <name type="scientific">Thanatephorus cucumeris (strain AG1-IA)</name>
    <name type="common">Rice sheath blight fungus</name>
    <name type="synonym">Rhizoctonia solani</name>
    <dbReference type="NCBI Taxonomy" id="983506"/>
    <lineage>
        <taxon>Eukaryota</taxon>
        <taxon>Fungi</taxon>
        <taxon>Dikarya</taxon>
        <taxon>Basidiomycota</taxon>
        <taxon>Agaricomycotina</taxon>
        <taxon>Agaricomycetes</taxon>
        <taxon>Cantharellales</taxon>
        <taxon>Ceratobasidiaceae</taxon>
        <taxon>Rhizoctonia</taxon>
        <taxon>Rhizoctonia solani AG-1</taxon>
    </lineage>
</organism>
<sequence>MDLRLHSVYIRCPFSLAMFATPPQTRVSGGPERKRSSASSLYSAPETNVSRLSDHVRRKLEISETLCSVGSKEMVDAIWTTHCRNNIYTIAP</sequence>
<evidence type="ECO:0000313" key="3">
    <source>
        <dbReference type="Proteomes" id="UP000011668"/>
    </source>
</evidence>
<evidence type="ECO:0000313" key="2">
    <source>
        <dbReference type="EMBL" id="ELU37141.1"/>
    </source>
</evidence>
<dbReference type="HOGENOM" id="CLU_2414815_0_0_1"/>
<reference evidence="2 3" key="1">
    <citation type="journal article" date="2013" name="Nat. Commun.">
        <title>The evolution and pathogenic mechanisms of the rice sheath blight pathogen.</title>
        <authorList>
            <person name="Zheng A."/>
            <person name="Lin R."/>
            <person name="Xu L."/>
            <person name="Qin P."/>
            <person name="Tang C."/>
            <person name="Ai P."/>
            <person name="Zhang D."/>
            <person name="Liu Y."/>
            <person name="Sun Z."/>
            <person name="Feng H."/>
            <person name="Wang Y."/>
            <person name="Chen Y."/>
            <person name="Liang X."/>
            <person name="Fu R."/>
            <person name="Li Q."/>
            <person name="Zhang J."/>
            <person name="Yu X."/>
            <person name="Xie Z."/>
            <person name="Ding L."/>
            <person name="Guan P."/>
            <person name="Tang J."/>
            <person name="Liang Y."/>
            <person name="Wang S."/>
            <person name="Deng Q."/>
            <person name="Li S."/>
            <person name="Zhu J."/>
            <person name="Wang L."/>
            <person name="Liu H."/>
            <person name="Li P."/>
        </authorList>
    </citation>
    <scope>NUCLEOTIDE SEQUENCE [LARGE SCALE GENOMIC DNA]</scope>
    <source>
        <strain evidence="3">AG-1 IA</strain>
    </source>
</reference>
<feature type="region of interest" description="Disordered" evidence="1">
    <location>
        <begin position="22"/>
        <end position="51"/>
    </location>
</feature>
<dbReference type="AlphaFoldDB" id="L8WG21"/>
<protein>
    <submittedName>
        <fullName evidence="2">Uncharacterized protein</fullName>
    </submittedName>
</protein>
<comment type="caution">
    <text evidence="2">The sequence shown here is derived from an EMBL/GenBank/DDBJ whole genome shotgun (WGS) entry which is preliminary data.</text>
</comment>
<accession>L8WG21</accession>
<name>L8WG21_THACA</name>